<evidence type="ECO:0000256" key="2">
    <source>
        <dbReference type="ARBA" id="ARBA00022670"/>
    </source>
</evidence>
<dbReference type="Pfam" id="PF00082">
    <property type="entry name" value="Peptidase_S8"/>
    <property type="match status" value="1"/>
</dbReference>
<evidence type="ECO:0000256" key="3">
    <source>
        <dbReference type="ARBA" id="ARBA00022801"/>
    </source>
</evidence>
<feature type="signal peptide" evidence="7">
    <location>
        <begin position="1"/>
        <end position="19"/>
    </location>
</feature>
<dbReference type="OrthoDB" id="10256524at2759"/>
<evidence type="ECO:0000313" key="12">
    <source>
        <dbReference type="Proteomes" id="UP000663877"/>
    </source>
</evidence>
<evidence type="ECO:0000313" key="10">
    <source>
        <dbReference type="EMBL" id="CAF1548037.1"/>
    </source>
</evidence>
<dbReference type="InterPro" id="IPR015500">
    <property type="entry name" value="Peptidase_S8_subtilisin-rel"/>
</dbReference>
<keyword evidence="7" id="KW-0732">Signal</keyword>
<feature type="active site" description="Charge relay system" evidence="5">
    <location>
        <position position="288"/>
    </location>
</feature>
<keyword evidence="4 5" id="KW-0720">Serine protease</keyword>
<dbReference type="PROSITE" id="PS51892">
    <property type="entry name" value="SUBTILASE"/>
    <property type="match status" value="1"/>
</dbReference>
<dbReference type="Gene3D" id="3.40.50.200">
    <property type="entry name" value="Peptidase S8/S53 domain"/>
    <property type="match status" value="1"/>
</dbReference>
<feature type="active site" description="Charge relay system" evidence="5">
    <location>
        <position position="477"/>
    </location>
</feature>
<dbReference type="InterPro" id="IPR050131">
    <property type="entry name" value="Peptidase_S8_subtilisin-like"/>
</dbReference>
<dbReference type="GO" id="GO:0006508">
    <property type="term" value="P:proteolysis"/>
    <property type="evidence" value="ECO:0007669"/>
    <property type="project" value="UniProtKB-KW"/>
</dbReference>
<dbReference type="PRINTS" id="PR00723">
    <property type="entry name" value="SUBTILISIN"/>
</dbReference>
<dbReference type="PROSITE" id="PS00137">
    <property type="entry name" value="SUBTILASE_HIS"/>
    <property type="match status" value="1"/>
</dbReference>
<dbReference type="Proteomes" id="UP000663832">
    <property type="component" value="Unassembled WGS sequence"/>
</dbReference>
<dbReference type="InterPro" id="IPR036852">
    <property type="entry name" value="Peptidase_S8/S53_dom_sf"/>
</dbReference>
<dbReference type="SUPFAM" id="SSF52743">
    <property type="entry name" value="Subtilisin-like"/>
    <property type="match status" value="1"/>
</dbReference>
<dbReference type="EMBL" id="CAJNOM010000712">
    <property type="protein sequence ID" value="CAF1548037.1"/>
    <property type="molecule type" value="Genomic_DNA"/>
</dbReference>
<dbReference type="InterPro" id="IPR022398">
    <property type="entry name" value="Peptidase_S8_His-AS"/>
</dbReference>
<protein>
    <recommendedName>
        <fullName evidence="8">Peptidase S8/S53 domain-containing protein</fullName>
    </recommendedName>
</protein>
<dbReference type="PROSITE" id="PS00136">
    <property type="entry name" value="SUBTILASE_ASP"/>
    <property type="match status" value="1"/>
</dbReference>
<evidence type="ECO:0000256" key="7">
    <source>
        <dbReference type="SAM" id="SignalP"/>
    </source>
</evidence>
<comment type="similarity">
    <text evidence="1 5 6">Belongs to the peptidase S8 family.</text>
</comment>
<dbReference type="GO" id="GO:0004252">
    <property type="term" value="F:serine-type endopeptidase activity"/>
    <property type="evidence" value="ECO:0007669"/>
    <property type="project" value="UniProtKB-UniRule"/>
</dbReference>
<dbReference type="InterPro" id="IPR023828">
    <property type="entry name" value="Peptidase_S8_Ser-AS"/>
</dbReference>
<organism evidence="9 12">
    <name type="scientific">Adineta steineri</name>
    <dbReference type="NCBI Taxonomy" id="433720"/>
    <lineage>
        <taxon>Eukaryota</taxon>
        <taxon>Metazoa</taxon>
        <taxon>Spiralia</taxon>
        <taxon>Gnathifera</taxon>
        <taxon>Rotifera</taxon>
        <taxon>Eurotatoria</taxon>
        <taxon>Bdelloidea</taxon>
        <taxon>Adinetida</taxon>
        <taxon>Adinetidae</taxon>
        <taxon>Adineta</taxon>
    </lineage>
</organism>
<gene>
    <name evidence="9" type="ORF">BJG266_LOCUS36797</name>
    <name evidence="10" type="ORF">QVE165_LOCUS46841</name>
</gene>
<keyword evidence="3 5" id="KW-0378">Hydrolase</keyword>
<dbReference type="PROSITE" id="PS00138">
    <property type="entry name" value="SUBTILASE_SER"/>
    <property type="match status" value="1"/>
</dbReference>
<evidence type="ECO:0000256" key="4">
    <source>
        <dbReference type="ARBA" id="ARBA00022825"/>
    </source>
</evidence>
<dbReference type="AlphaFoldDB" id="A0A815K4W6"/>
<evidence type="ECO:0000313" key="9">
    <source>
        <dbReference type="EMBL" id="CAF1385182.1"/>
    </source>
</evidence>
<dbReference type="PANTHER" id="PTHR43806:SF11">
    <property type="entry name" value="CEREVISIN-RELATED"/>
    <property type="match status" value="1"/>
</dbReference>
<feature type="active site" description="Charge relay system" evidence="5">
    <location>
        <position position="240"/>
    </location>
</feature>
<feature type="chain" id="PRO_5035687222" description="Peptidase S8/S53 domain-containing protein" evidence="7">
    <location>
        <begin position="20"/>
        <end position="652"/>
    </location>
</feature>
<proteinExistence type="inferred from homology"/>
<comment type="caution">
    <text evidence="9">The sequence shown here is derived from an EMBL/GenBank/DDBJ whole genome shotgun (WGS) entry which is preliminary data.</text>
</comment>
<evidence type="ECO:0000256" key="1">
    <source>
        <dbReference type="ARBA" id="ARBA00011073"/>
    </source>
</evidence>
<sequence length="652" mass="71593">MQTTVICFVLFALAFNIYAQFSPDNGQILVNNQGSSQHLVSSDGGIAATNGQIMMKHTGDVTYKGPAPRPINQKGNRQRKRQQPLFVYQPQIHSTIQDLLDKSNDDKTHTKIHILFREYEPFNNHYSTFDNFSNYISALNTHREPMNAERRQTLIVDYGAEILGEFWLTNSMYVTMPVEDVKRYAQEQQHHYILLHPGHEEGGVWGSQDPSVARQAIGSDWLYNAQSSLNNTQECIAVIDTGVRKTHTLFNSPNRINRTVDCIYGGPSCTDTTVNSTLYDSDDDYLSHGTAVASVISANSNDGDSLHGISSTCINSYKVFQTIHSSGSSTCTTYLNSTWVVTAIQAALANGDRIINLSLYTNCLNQSLCDVTHAVDAAYDLGAIIFVASGNDATQGQQKAPAHSSKVLTVGAVDLLNLTHTSSYQASGPTSDGRIKPELQAPSGFYTAYNGCGGEGNWCPLNNNGTNNGFWTIDGTSISTPIVTGAAYMLKKQLISYGVANPEPGLIYSWILTLTNGLQITNTTGAGLLSLGWRQCTFMWQTLSANQYIENNFNIDSSSDSYGSKRMDVVVWWPESSTQTVRNQVSLKLKSPQNVVLTQANAPQQVWQKISYVQPGNTRIPSGTYVIHIDVGTLQPSANNVRLLLTACTRPE</sequence>
<dbReference type="InterPro" id="IPR000209">
    <property type="entry name" value="Peptidase_S8/S53_dom"/>
</dbReference>
<dbReference type="InterPro" id="IPR023827">
    <property type="entry name" value="Peptidase_S8_Asp-AS"/>
</dbReference>
<dbReference type="PANTHER" id="PTHR43806">
    <property type="entry name" value="PEPTIDASE S8"/>
    <property type="match status" value="1"/>
</dbReference>
<dbReference type="Proteomes" id="UP000663877">
    <property type="component" value="Unassembled WGS sequence"/>
</dbReference>
<feature type="domain" description="Peptidase S8/S53" evidence="8">
    <location>
        <begin position="235"/>
        <end position="493"/>
    </location>
</feature>
<accession>A0A815K4W6</accession>
<evidence type="ECO:0000313" key="11">
    <source>
        <dbReference type="Proteomes" id="UP000663832"/>
    </source>
</evidence>
<keyword evidence="11" id="KW-1185">Reference proteome</keyword>
<reference evidence="9" key="1">
    <citation type="submission" date="2021-02" db="EMBL/GenBank/DDBJ databases">
        <authorList>
            <person name="Nowell W R."/>
        </authorList>
    </citation>
    <scope>NUCLEOTIDE SEQUENCE</scope>
</reference>
<keyword evidence="2 5" id="KW-0645">Protease</keyword>
<name>A0A815K4W6_9BILA</name>
<evidence type="ECO:0000259" key="8">
    <source>
        <dbReference type="Pfam" id="PF00082"/>
    </source>
</evidence>
<dbReference type="EMBL" id="CAJNOI010001126">
    <property type="protein sequence ID" value="CAF1385182.1"/>
    <property type="molecule type" value="Genomic_DNA"/>
</dbReference>
<evidence type="ECO:0000256" key="5">
    <source>
        <dbReference type="PROSITE-ProRule" id="PRU01240"/>
    </source>
</evidence>
<evidence type="ECO:0000256" key="6">
    <source>
        <dbReference type="RuleBase" id="RU003355"/>
    </source>
</evidence>